<dbReference type="SMART" id="SM00861">
    <property type="entry name" value="Transket_pyr"/>
    <property type="match status" value="1"/>
</dbReference>
<keyword evidence="5" id="KW-0670">Pyruvate</keyword>
<keyword evidence="2" id="KW-0560">Oxidoreductase</keyword>
<feature type="domain" description="Transketolase-like pyrimidine-binding" evidence="4">
    <location>
        <begin position="7"/>
        <end position="182"/>
    </location>
</feature>
<proteinExistence type="predicted"/>
<dbReference type="OrthoDB" id="3512513at2"/>
<organism evidence="5 6">
    <name type="scientific">Actinoplanes italicus</name>
    <dbReference type="NCBI Taxonomy" id="113567"/>
    <lineage>
        <taxon>Bacteria</taxon>
        <taxon>Bacillati</taxon>
        <taxon>Actinomycetota</taxon>
        <taxon>Actinomycetes</taxon>
        <taxon>Micromonosporales</taxon>
        <taxon>Micromonosporaceae</taxon>
        <taxon>Actinoplanes</taxon>
    </lineage>
</organism>
<dbReference type="SUPFAM" id="SSF52518">
    <property type="entry name" value="Thiamin diphosphate-binding fold (THDP-binding)"/>
    <property type="match status" value="1"/>
</dbReference>
<comment type="cofactor">
    <cofactor evidence="1">
        <name>thiamine diphosphate</name>
        <dbReference type="ChEBI" id="CHEBI:58937"/>
    </cofactor>
</comment>
<dbReference type="InterPro" id="IPR009014">
    <property type="entry name" value="Transketo_C/PFOR_II"/>
</dbReference>
<evidence type="ECO:0000256" key="2">
    <source>
        <dbReference type="ARBA" id="ARBA00023002"/>
    </source>
</evidence>
<dbReference type="PANTHER" id="PTHR43257">
    <property type="entry name" value="PYRUVATE DEHYDROGENASE E1 COMPONENT BETA SUBUNIT"/>
    <property type="match status" value="1"/>
</dbReference>
<evidence type="ECO:0000259" key="4">
    <source>
        <dbReference type="SMART" id="SM00861"/>
    </source>
</evidence>
<keyword evidence="3" id="KW-0786">Thiamine pyrophosphate</keyword>
<dbReference type="GO" id="GO:0016491">
    <property type="term" value="F:oxidoreductase activity"/>
    <property type="evidence" value="ECO:0007669"/>
    <property type="project" value="UniProtKB-KW"/>
</dbReference>
<reference evidence="5 6" key="1">
    <citation type="submission" date="2018-03" db="EMBL/GenBank/DDBJ databases">
        <title>Genomic Encyclopedia of Archaeal and Bacterial Type Strains, Phase II (KMG-II): from individual species to whole genera.</title>
        <authorList>
            <person name="Goeker M."/>
        </authorList>
    </citation>
    <scope>NUCLEOTIDE SEQUENCE [LARGE SCALE GENOMIC DNA]</scope>
    <source>
        <strain evidence="5 6">DSM 43146</strain>
    </source>
</reference>
<dbReference type="Proteomes" id="UP000239415">
    <property type="component" value="Unassembled WGS sequence"/>
</dbReference>
<dbReference type="RefSeq" id="WP_106318899.1">
    <property type="nucleotide sequence ID" value="NZ_BOMO01000030.1"/>
</dbReference>
<keyword evidence="6" id="KW-1185">Reference proteome</keyword>
<dbReference type="AlphaFoldDB" id="A0A2T0KFS3"/>
<dbReference type="SUPFAM" id="SSF52922">
    <property type="entry name" value="TK C-terminal domain-like"/>
    <property type="match status" value="1"/>
</dbReference>
<evidence type="ECO:0000313" key="5">
    <source>
        <dbReference type="EMBL" id="PRX22204.1"/>
    </source>
</evidence>
<dbReference type="EMBL" id="PVMZ01000005">
    <property type="protein sequence ID" value="PRX22204.1"/>
    <property type="molecule type" value="Genomic_DNA"/>
</dbReference>
<dbReference type="InterPro" id="IPR005475">
    <property type="entry name" value="Transketolase-like_Pyr-bd"/>
</dbReference>
<dbReference type="GO" id="GO:0000287">
    <property type="term" value="F:magnesium ion binding"/>
    <property type="evidence" value="ECO:0007669"/>
    <property type="project" value="UniProtKB-ARBA"/>
</dbReference>
<dbReference type="Gene3D" id="3.40.50.970">
    <property type="match status" value="1"/>
</dbReference>
<protein>
    <submittedName>
        <fullName evidence="5">Pyruvate dehydrogenase E1 component beta subunit</fullName>
    </submittedName>
</protein>
<gene>
    <name evidence="5" type="ORF">CLV67_105381</name>
</gene>
<dbReference type="InterPro" id="IPR033248">
    <property type="entry name" value="Transketolase_C"/>
</dbReference>
<dbReference type="PANTHER" id="PTHR43257:SF2">
    <property type="entry name" value="PYRUVATE DEHYDROGENASE E1 COMPONENT SUBUNIT BETA"/>
    <property type="match status" value="1"/>
</dbReference>
<evidence type="ECO:0000256" key="3">
    <source>
        <dbReference type="ARBA" id="ARBA00023052"/>
    </source>
</evidence>
<accession>A0A2T0KFS3</accession>
<dbReference type="Gene3D" id="3.40.50.920">
    <property type="match status" value="1"/>
</dbReference>
<evidence type="ECO:0000313" key="6">
    <source>
        <dbReference type="Proteomes" id="UP000239415"/>
    </source>
</evidence>
<dbReference type="InterPro" id="IPR029061">
    <property type="entry name" value="THDP-binding"/>
</dbReference>
<dbReference type="Pfam" id="PF02779">
    <property type="entry name" value="Transket_pyr"/>
    <property type="match status" value="1"/>
</dbReference>
<sequence>MVRSQRERVSENLNRALHAMLEKDPRVWMIGEDVSDPYGGAFKITKGLSGRFPDQVVSTPISEAGIVGLAGGLALSGERPIVEIMFGDFVALAFDPILNLLSKSVGMYGRRVPMRTVVRCPVGGNRGYGPTHSQSPQKHLIGIPHLNLYELSPFHDCSALFGRMLAAGEPAVLFENKILYTERMYADSTVDDLFSYDFPASSDGCARVFLGSPDAADVVVIAPGGLTGRVLDAARRLFLEHEIVCLILVPVQLYPFDASSLPPAIAGAGRIVVVEEGTAGGGWGAEVAACLYPRLWGRLRAPIRLVTSADRVIPAARHLEDEVLVQADTVYDAVLEVAGA</sequence>
<evidence type="ECO:0000256" key="1">
    <source>
        <dbReference type="ARBA" id="ARBA00001964"/>
    </source>
</evidence>
<comment type="caution">
    <text evidence="5">The sequence shown here is derived from an EMBL/GenBank/DDBJ whole genome shotgun (WGS) entry which is preliminary data.</text>
</comment>
<name>A0A2T0KFS3_9ACTN</name>
<dbReference type="Pfam" id="PF02780">
    <property type="entry name" value="Transketolase_C"/>
    <property type="match status" value="1"/>
</dbReference>